<dbReference type="Proteomes" id="UP001230649">
    <property type="component" value="Unassembled WGS sequence"/>
</dbReference>
<protein>
    <submittedName>
        <fullName evidence="1">Uncharacterized protein</fullName>
    </submittedName>
</protein>
<comment type="caution">
    <text evidence="1">The sequence shown here is derived from an EMBL/GenBank/DDBJ whole genome shotgun (WGS) entry which is preliminary data.</text>
</comment>
<proteinExistence type="predicted"/>
<keyword evidence="2" id="KW-1185">Reference proteome</keyword>
<name>A0ACC2WS96_9TREE</name>
<gene>
    <name evidence="1" type="ORF">QFC20_001375</name>
</gene>
<reference evidence="1" key="1">
    <citation type="submission" date="2023-04" db="EMBL/GenBank/DDBJ databases">
        <title>Draft Genome sequencing of Naganishia species isolated from polar environments using Oxford Nanopore Technology.</title>
        <authorList>
            <person name="Leo P."/>
            <person name="Venkateswaran K."/>
        </authorList>
    </citation>
    <scope>NUCLEOTIDE SEQUENCE</scope>
    <source>
        <strain evidence="1">MNA-CCFEE 5262</strain>
    </source>
</reference>
<organism evidence="1 2">
    <name type="scientific">Naganishia adeliensis</name>
    <dbReference type="NCBI Taxonomy" id="92952"/>
    <lineage>
        <taxon>Eukaryota</taxon>
        <taxon>Fungi</taxon>
        <taxon>Dikarya</taxon>
        <taxon>Basidiomycota</taxon>
        <taxon>Agaricomycotina</taxon>
        <taxon>Tremellomycetes</taxon>
        <taxon>Filobasidiales</taxon>
        <taxon>Filobasidiaceae</taxon>
        <taxon>Naganishia</taxon>
    </lineage>
</organism>
<evidence type="ECO:0000313" key="1">
    <source>
        <dbReference type="EMBL" id="KAJ9114502.1"/>
    </source>
</evidence>
<accession>A0ACC2WS96</accession>
<sequence length="431" mass="48471">MERDDNVLSVRKIPDLPTEVIGIIAKILQSQHLFRTCANLNETCRAVYEETRPTLWKIVVLRYRSEDEESMLKQLRESAGAEYIEFFATVNDEWEDLGTEGDDGLCCEMRIRPKSRLKATMQIYHKMEGSDEFLETISSVDSLDLDGTEGASVAVTFTNNYEVNTIDSILLGETLDLLFSTPEIFNSAKFKSTRPLLYISISRPHVPSTNRPPNRSSSFPYRASHSQVHQIIYVHWSSPTDSAETLESAIADYASLLGRASSQQNPDEPLSSRFSLHLEDTRSLQNALDGLVFAMCKNAELATIHFSLRSEEAINIEQLKDITRPLTTAMNRISLSVRATLGFTVDVGIHDAHLSHYSYPKRTGRFCLEDGNLGSYLQYQFDEEGTMIPGTQVTQSSWDLGDLDDDLDNLEDGQIDPEDDLGWEDSDAEDG</sequence>
<dbReference type="EMBL" id="JASBWS010000008">
    <property type="protein sequence ID" value="KAJ9114502.1"/>
    <property type="molecule type" value="Genomic_DNA"/>
</dbReference>
<evidence type="ECO:0000313" key="2">
    <source>
        <dbReference type="Proteomes" id="UP001230649"/>
    </source>
</evidence>